<dbReference type="Gene3D" id="2.60.40.1230">
    <property type="match status" value="1"/>
</dbReference>
<dbReference type="GO" id="GO:0005802">
    <property type="term" value="C:trans-Golgi network"/>
    <property type="evidence" value="ECO:0007669"/>
    <property type="project" value="TreeGrafter"/>
</dbReference>
<proteinExistence type="predicted"/>
<feature type="domain" description="VHS" evidence="7">
    <location>
        <begin position="21"/>
        <end position="157"/>
    </location>
</feature>
<evidence type="ECO:0000256" key="5">
    <source>
        <dbReference type="ARBA" id="ARBA00053552"/>
    </source>
</evidence>
<dbReference type="PANTHER" id="PTHR47180">
    <property type="entry name" value="ADP-RIBOSYLATION FACTOR-BINDING PROTEIN GGA1-RELATED"/>
    <property type="match status" value="1"/>
</dbReference>
<dbReference type="InterPro" id="IPR013041">
    <property type="entry name" value="Clathrin_app_Ig-like_sf"/>
</dbReference>
<dbReference type="SMART" id="SM00288">
    <property type="entry name" value="VHS"/>
    <property type="match status" value="1"/>
</dbReference>
<protein>
    <submittedName>
        <fullName evidence="10">DEKNAAC100106</fullName>
    </submittedName>
</protein>
<dbReference type="Pfam" id="PF00790">
    <property type="entry name" value="VHS"/>
    <property type="match status" value="1"/>
</dbReference>
<dbReference type="Proteomes" id="UP000290900">
    <property type="component" value="Unassembled WGS sequence"/>
</dbReference>
<evidence type="ECO:0000256" key="1">
    <source>
        <dbReference type="ARBA" id="ARBA00004601"/>
    </source>
</evidence>
<dbReference type="GO" id="GO:0006896">
    <property type="term" value="P:Golgi to vacuole transport"/>
    <property type="evidence" value="ECO:0007669"/>
    <property type="project" value="UniProtKB-ARBA"/>
</dbReference>
<dbReference type="GO" id="GO:0006895">
    <property type="term" value="P:Golgi to endosome transport"/>
    <property type="evidence" value="ECO:0007669"/>
    <property type="project" value="TreeGrafter"/>
</dbReference>
<dbReference type="GO" id="GO:0035091">
    <property type="term" value="F:phosphatidylinositol binding"/>
    <property type="evidence" value="ECO:0007669"/>
    <property type="project" value="InterPro"/>
</dbReference>
<dbReference type="Pfam" id="PF03127">
    <property type="entry name" value="GAT"/>
    <property type="match status" value="1"/>
</dbReference>
<accession>A0A448YGL8</accession>
<feature type="region of interest" description="Disordered" evidence="6">
    <location>
        <begin position="393"/>
        <end position="417"/>
    </location>
</feature>
<dbReference type="AlphaFoldDB" id="A0A448YGL8"/>
<evidence type="ECO:0000313" key="10">
    <source>
        <dbReference type="EMBL" id="VEU20027.1"/>
    </source>
</evidence>
<keyword evidence="2" id="KW-0813">Transport</keyword>
<dbReference type="CDD" id="cd16998">
    <property type="entry name" value="VHS_GGA_fungi"/>
    <property type="match status" value="1"/>
</dbReference>
<dbReference type="InterPro" id="IPR002014">
    <property type="entry name" value="VHS_dom"/>
</dbReference>
<dbReference type="GO" id="GO:0043130">
    <property type="term" value="F:ubiquitin binding"/>
    <property type="evidence" value="ECO:0007669"/>
    <property type="project" value="InterPro"/>
</dbReference>
<sequence length="573" mass="61913">MSSLSSLQGSSGKLLRRIHRACRPTLDEPNIALNLEICDLINQKQGNLPREAAVSVVKLINSRDPQVAELALTLLDYLVKNCGYPIQLQISRKEFLNELVKRFPERPPPGYTRIQRLILGTIAEWVQTICKTSRYKEDLGYIRDMYRLLRSKGYDFPAVRSEDAAVLNPSDNLKSIEELQQEERVAQSAKLQELIRRGRPQDLKEANELMKIMSGFKGDDSLEQTKNQVHEELDKVGRKADLLDEMLNNATNVGTLDTSDETVQELISAIKVAQPKLQKIIQEESDDTDSVQKLLALNDKLNGVLRKVGLLTKGDTAGAAQIKISGSSTAASQSINLIDFDDDSSAEPTGDVSPSATGVAPSTGDAIADLLSDLGGLSFDSNNKASQSTTLGGGAINLFGTPEPQSPKPKNATGTDDLLSGFGGTATFSQPAPASTTSLDPFQFDLSSPKVAAPSSSDSLLFSQSTNLKITYTASSKQGSSVQLTFRFSNLSLTKSITGLQFSLAVTKHFELTLQAPSGFSLNAGVSDGVTQLAVIKHRDGQSSNKLKLKFKCVYQLGGVQTEDQGVVTVSLD</sequence>
<dbReference type="PANTHER" id="PTHR47180:SF1">
    <property type="entry name" value="ADP-RIBOSYLATION FACTOR-BINDING PROTEIN GGA1-RELATED"/>
    <property type="match status" value="1"/>
</dbReference>
<name>A0A448YGL8_BRENA</name>
<evidence type="ECO:0000256" key="4">
    <source>
        <dbReference type="ARBA" id="ARBA00023034"/>
    </source>
</evidence>
<dbReference type="Gene3D" id="1.25.40.90">
    <property type="match status" value="1"/>
</dbReference>
<dbReference type="SMART" id="SM00809">
    <property type="entry name" value="Alpha_adaptinC2"/>
    <property type="match status" value="1"/>
</dbReference>
<dbReference type="FunCoup" id="A0A448YGL8">
    <property type="interactions" value="830"/>
</dbReference>
<evidence type="ECO:0000256" key="6">
    <source>
        <dbReference type="SAM" id="MobiDB-lite"/>
    </source>
</evidence>
<dbReference type="PROSITE" id="PS50180">
    <property type="entry name" value="GAE"/>
    <property type="match status" value="1"/>
</dbReference>
<keyword evidence="11" id="KW-1185">Reference proteome</keyword>
<keyword evidence="3" id="KW-0653">Protein transport</keyword>
<dbReference type="CDD" id="cd14235">
    <property type="entry name" value="GAT_GGA_fungi"/>
    <property type="match status" value="1"/>
</dbReference>
<gene>
    <name evidence="10" type="ORF">BRENAR_LOCUS762</name>
</gene>
<dbReference type="InterPro" id="IPR052653">
    <property type="entry name" value="ARF-binding"/>
</dbReference>
<dbReference type="InParanoid" id="A0A448YGL8"/>
<dbReference type="STRING" id="13370.A0A448YGL8"/>
<dbReference type="SUPFAM" id="SSF48464">
    <property type="entry name" value="ENTH/VHS domain"/>
    <property type="match status" value="1"/>
</dbReference>
<evidence type="ECO:0000256" key="3">
    <source>
        <dbReference type="ARBA" id="ARBA00022927"/>
    </source>
</evidence>
<feature type="region of interest" description="Disordered" evidence="6">
    <location>
        <begin position="340"/>
        <end position="361"/>
    </location>
</feature>
<dbReference type="SUPFAM" id="SSF49348">
    <property type="entry name" value="Clathrin adaptor appendage domain"/>
    <property type="match status" value="1"/>
</dbReference>
<dbReference type="Gene3D" id="1.20.58.160">
    <property type="match status" value="1"/>
</dbReference>
<dbReference type="InterPro" id="IPR004152">
    <property type="entry name" value="GAT_dom"/>
</dbReference>
<dbReference type="Gene3D" id="1.20.5.170">
    <property type="match status" value="1"/>
</dbReference>
<dbReference type="InterPro" id="IPR038425">
    <property type="entry name" value="GAT_sf"/>
</dbReference>
<evidence type="ECO:0000259" key="7">
    <source>
        <dbReference type="PROSITE" id="PS50179"/>
    </source>
</evidence>
<dbReference type="FunFam" id="1.20.5.170:FF:000024">
    <property type="entry name" value="VHS domain-containing protein"/>
    <property type="match status" value="1"/>
</dbReference>
<feature type="domain" description="GAE" evidence="8">
    <location>
        <begin position="453"/>
        <end position="572"/>
    </location>
</feature>
<comment type="subcellular location">
    <subcellularLocation>
        <location evidence="1">Golgi apparatus</location>
        <location evidence="1">trans-Golgi network</location>
    </subcellularLocation>
</comment>
<dbReference type="OrthoDB" id="2018246at2759"/>
<keyword evidence="4" id="KW-0333">Golgi apparatus</keyword>
<dbReference type="FunFam" id="1.25.40.90:FF:000008">
    <property type="entry name" value="VHS domain protein"/>
    <property type="match status" value="1"/>
</dbReference>
<evidence type="ECO:0000259" key="9">
    <source>
        <dbReference type="PROSITE" id="PS50909"/>
    </source>
</evidence>
<dbReference type="GO" id="GO:0043328">
    <property type="term" value="P:protein transport to vacuole involved in ubiquitin-dependent protein catabolic process via the multivesicular body sorting pathway"/>
    <property type="evidence" value="ECO:0007669"/>
    <property type="project" value="TreeGrafter"/>
</dbReference>
<evidence type="ECO:0000256" key="2">
    <source>
        <dbReference type="ARBA" id="ARBA00022448"/>
    </source>
</evidence>
<dbReference type="GO" id="GO:0005829">
    <property type="term" value="C:cytosol"/>
    <property type="evidence" value="ECO:0007669"/>
    <property type="project" value="GOC"/>
</dbReference>
<dbReference type="InterPro" id="IPR008153">
    <property type="entry name" value="GAE_dom"/>
</dbReference>
<dbReference type="Pfam" id="PF02883">
    <property type="entry name" value="Alpha_adaptinC2"/>
    <property type="match status" value="1"/>
</dbReference>
<feature type="domain" description="GAT" evidence="9">
    <location>
        <begin position="184"/>
        <end position="313"/>
    </location>
</feature>
<dbReference type="InterPro" id="IPR008942">
    <property type="entry name" value="ENTH_VHS"/>
</dbReference>
<dbReference type="SUPFAM" id="SSF89009">
    <property type="entry name" value="GAT-like domain"/>
    <property type="match status" value="1"/>
</dbReference>
<evidence type="ECO:0000259" key="8">
    <source>
        <dbReference type="PROSITE" id="PS50180"/>
    </source>
</evidence>
<reference evidence="10 11" key="1">
    <citation type="submission" date="2018-12" db="EMBL/GenBank/DDBJ databases">
        <authorList>
            <person name="Tiukova I."/>
            <person name="Dainat J."/>
        </authorList>
    </citation>
    <scope>NUCLEOTIDE SEQUENCE [LARGE SCALE GENOMIC DNA]</scope>
</reference>
<comment type="function">
    <text evidence="5">May play a role in the regulation of membrane traffic through the trans-Golgi network.</text>
</comment>
<dbReference type="PROSITE" id="PS50909">
    <property type="entry name" value="GAT"/>
    <property type="match status" value="1"/>
</dbReference>
<dbReference type="InterPro" id="IPR008152">
    <property type="entry name" value="Clathrin_a/b/g-adaptin_app_Ig"/>
</dbReference>
<evidence type="ECO:0000313" key="11">
    <source>
        <dbReference type="Proteomes" id="UP000290900"/>
    </source>
</evidence>
<dbReference type="EMBL" id="CAACVR010000001">
    <property type="protein sequence ID" value="VEU20027.1"/>
    <property type="molecule type" value="Genomic_DNA"/>
</dbReference>
<dbReference type="PROSITE" id="PS50179">
    <property type="entry name" value="VHS"/>
    <property type="match status" value="1"/>
</dbReference>
<organism evidence="10 11">
    <name type="scientific">Brettanomyces naardenensis</name>
    <name type="common">Yeast</name>
    <dbReference type="NCBI Taxonomy" id="13370"/>
    <lineage>
        <taxon>Eukaryota</taxon>
        <taxon>Fungi</taxon>
        <taxon>Dikarya</taxon>
        <taxon>Ascomycota</taxon>
        <taxon>Saccharomycotina</taxon>
        <taxon>Pichiomycetes</taxon>
        <taxon>Pichiales</taxon>
        <taxon>Pichiaceae</taxon>
        <taxon>Brettanomyces</taxon>
    </lineage>
</organism>